<dbReference type="Proteomes" id="UP000315825">
    <property type="component" value="Unassembled WGS sequence"/>
</dbReference>
<dbReference type="SUPFAM" id="SSF52402">
    <property type="entry name" value="Adenine nucleotide alpha hydrolases-like"/>
    <property type="match status" value="1"/>
</dbReference>
<feature type="binding site" evidence="11">
    <location>
        <position position="197"/>
    </location>
    <ligand>
        <name>Zn(2+)</name>
        <dbReference type="ChEBI" id="CHEBI:29105"/>
    </ligand>
</feature>
<evidence type="ECO:0000256" key="4">
    <source>
        <dbReference type="ARBA" id="ARBA00022741"/>
    </source>
</evidence>
<dbReference type="HAMAP" id="MF_01633">
    <property type="entry name" value="QueC"/>
    <property type="match status" value="1"/>
</dbReference>
<evidence type="ECO:0000256" key="7">
    <source>
        <dbReference type="ARBA" id="ARBA00022840"/>
    </source>
</evidence>
<dbReference type="Gene3D" id="3.40.50.620">
    <property type="entry name" value="HUPs"/>
    <property type="match status" value="1"/>
</dbReference>
<keyword evidence="6 11" id="KW-0862">Zinc</keyword>
<keyword evidence="7 11" id="KW-0067">ATP-binding</keyword>
<sequence>MEKALIVYSGGLDSFTLLNLAKQKFRQVIAVSFDYGQKHRKELNFASECAQRLNIEHKVIRLPFEEFLSESALVGTTKVPEGNYDKEKMKLTVVPNRNMIMISVAASLAISKKINYVWYAAHSGDHEIYPDCRPEFISKLSNVLEICDYHKIVLEAPFQNLTKTDILKIGLEMKLDYSQTWTCYEGKDLPCGKCSACIERANAFNENNAKDPLNEL</sequence>
<dbReference type="AlphaFoldDB" id="A0A520MZA6"/>
<comment type="similarity">
    <text evidence="8 11">Belongs to the QueC family.</text>
</comment>
<gene>
    <name evidence="11 12" type="primary">queC</name>
    <name evidence="12" type="ORF">EVA92_02175</name>
</gene>
<evidence type="ECO:0000256" key="9">
    <source>
        <dbReference type="ARBA" id="ARBA00039149"/>
    </source>
</evidence>
<evidence type="ECO:0000256" key="1">
    <source>
        <dbReference type="ARBA" id="ARBA00005061"/>
    </source>
</evidence>
<dbReference type="GO" id="GO:0008616">
    <property type="term" value="P:tRNA queuosine(34) biosynthetic process"/>
    <property type="evidence" value="ECO:0007669"/>
    <property type="project" value="UniProtKB-UniRule"/>
</dbReference>
<keyword evidence="3 11" id="KW-0479">Metal-binding</keyword>
<comment type="caution">
    <text evidence="12">The sequence shown here is derived from an EMBL/GenBank/DDBJ whole genome shotgun (WGS) entry which is preliminary data.</text>
</comment>
<evidence type="ECO:0000313" key="13">
    <source>
        <dbReference type="Proteomes" id="UP000315825"/>
    </source>
</evidence>
<evidence type="ECO:0000256" key="3">
    <source>
        <dbReference type="ARBA" id="ARBA00022723"/>
    </source>
</evidence>
<organism evidence="12 13">
    <name type="scientific">SAR86 cluster bacterium</name>
    <dbReference type="NCBI Taxonomy" id="2030880"/>
    <lineage>
        <taxon>Bacteria</taxon>
        <taxon>Pseudomonadati</taxon>
        <taxon>Pseudomonadota</taxon>
        <taxon>Gammaproteobacteria</taxon>
        <taxon>SAR86 cluster</taxon>
    </lineage>
</organism>
<evidence type="ECO:0000313" key="12">
    <source>
        <dbReference type="EMBL" id="RZO26572.1"/>
    </source>
</evidence>
<comment type="pathway">
    <text evidence="1 11">Purine metabolism; 7-cyano-7-deazaguanine biosynthesis.</text>
</comment>
<comment type="function">
    <text evidence="11">Catalyzes the ATP-dependent conversion of 7-carboxy-7-deazaguanine (CDG) to 7-cyano-7-deazaguanine (preQ(0)).</text>
</comment>
<evidence type="ECO:0000256" key="11">
    <source>
        <dbReference type="HAMAP-Rule" id="MF_01633"/>
    </source>
</evidence>
<accession>A0A520MZA6</accession>
<dbReference type="EMBL" id="SHBE01000003">
    <property type="protein sequence ID" value="RZO26572.1"/>
    <property type="molecule type" value="Genomic_DNA"/>
</dbReference>
<protein>
    <recommendedName>
        <fullName evidence="9 11">7-cyano-7-deazaguanine synthase</fullName>
        <ecNumber evidence="9 11">6.3.4.20</ecNumber>
    </recommendedName>
    <alternativeName>
        <fullName evidence="11">7-cyano-7-carbaguanine synthase</fullName>
    </alternativeName>
    <alternativeName>
        <fullName evidence="11">PreQ(0) synthase</fullName>
    </alternativeName>
    <alternativeName>
        <fullName evidence="11">Queuosine biosynthesis protein QueC</fullName>
    </alternativeName>
</protein>
<dbReference type="NCBIfam" id="TIGR00364">
    <property type="entry name" value="7-cyano-7-deazaguanine synthase QueC"/>
    <property type="match status" value="1"/>
</dbReference>
<feature type="binding site" evidence="11">
    <location>
        <position position="194"/>
    </location>
    <ligand>
        <name>Zn(2+)</name>
        <dbReference type="ChEBI" id="CHEBI:29105"/>
    </ligand>
</feature>
<comment type="cofactor">
    <cofactor evidence="11">
        <name>Zn(2+)</name>
        <dbReference type="ChEBI" id="CHEBI:29105"/>
    </cofactor>
    <text evidence="11">Binds 1 zinc ion per subunit.</text>
</comment>
<reference evidence="12 13" key="1">
    <citation type="submission" date="2019-02" db="EMBL/GenBank/DDBJ databases">
        <title>Prokaryotic population dynamics and viral predation in marine succession experiment using metagenomics: the confinement effect.</title>
        <authorList>
            <person name="Haro-Moreno J.M."/>
            <person name="Rodriguez-Valera F."/>
            <person name="Lopez-Perez M."/>
        </authorList>
    </citation>
    <scope>NUCLEOTIDE SEQUENCE [LARGE SCALE GENOMIC DNA]</scope>
    <source>
        <strain evidence="12">MED-G159</strain>
    </source>
</reference>
<feature type="binding site" evidence="11">
    <location>
        <begin position="8"/>
        <end position="18"/>
    </location>
    <ligand>
        <name>ATP</name>
        <dbReference type="ChEBI" id="CHEBI:30616"/>
    </ligand>
</feature>
<dbReference type="InterPro" id="IPR014729">
    <property type="entry name" value="Rossmann-like_a/b/a_fold"/>
</dbReference>
<feature type="binding site" evidence="11">
    <location>
        <position position="191"/>
    </location>
    <ligand>
        <name>Zn(2+)</name>
        <dbReference type="ChEBI" id="CHEBI:29105"/>
    </ligand>
</feature>
<dbReference type="PANTHER" id="PTHR42914">
    <property type="entry name" value="7-CYANO-7-DEAZAGUANINE SYNTHASE"/>
    <property type="match status" value="1"/>
</dbReference>
<evidence type="ECO:0000256" key="10">
    <source>
        <dbReference type="ARBA" id="ARBA00047890"/>
    </source>
</evidence>
<dbReference type="UniPathway" id="UPA00391"/>
<keyword evidence="4 11" id="KW-0547">Nucleotide-binding</keyword>
<dbReference type="CDD" id="cd01995">
    <property type="entry name" value="QueC-like"/>
    <property type="match status" value="1"/>
</dbReference>
<dbReference type="EC" id="6.3.4.20" evidence="9 11"/>
<evidence type="ECO:0000256" key="8">
    <source>
        <dbReference type="ARBA" id="ARBA00037993"/>
    </source>
</evidence>
<proteinExistence type="inferred from homology"/>
<evidence type="ECO:0000256" key="5">
    <source>
        <dbReference type="ARBA" id="ARBA00022785"/>
    </source>
</evidence>
<dbReference type="PIRSF" id="PIRSF006293">
    <property type="entry name" value="ExsB"/>
    <property type="match status" value="1"/>
</dbReference>
<dbReference type="GO" id="GO:0005524">
    <property type="term" value="F:ATP binding"/>
    <property type="evidence" value="ECO:0007669"/>
    <property type="project" value="UniProtKB-UniRule"/>
</dbReference>
<dbReference type="Pfam" id="PF06508">
    <property type="entry name" value="QueC"/>
    <property type="match status" value="1"/>
</dbReference>
<feature type="binding site" evidence="11">
    <location>
        <position position="183"/>
    </location>
    <ligand>
        <name>Zn(2+)</name>
        <dbReference type="ChEBI" id="CHEBI:29105"/>
    </ligand>
</feature>
<dbReference type="GO" id="GO:0008270">
    <property type="term" value="F:zinc ion binding"/>
    <property type="evidence" value="ECO:0007669"/>
    <property type="project" value="UniProtKB-UniRule"/>
</dbReference>
<keyword evidence="5 11" id="KW-0671">Queuosine biosynthesis</keyword>
<name>A0A520MZA6_9GAMM</name>
<dbReference type="InterPro" id="IPR018317">
    <property type="entry name" value="QueC"/>
</dbReference>
<comment type="catalytic activity">
    <reaction evidence="10 11">
        <text>7-carboxy-7-carbaguanine + NH4(+) + 2 ATP = 7-cyano-7-carbaguanine + 2 AMP + 2 diphosphate + 2 H(+)</text>
        <dbReference type="Rhea" id="RHEA:27982"/>
        <dbReference type="ChEBI" id="CHEBI:15378"/>
        <dbReference type="ChEBI" id="CHEBI:28938"/>
        <dbReference type="ChEBI" id="CHEBI:30616"/>
        <dbReference type="ChEBI" id="CHEBI:33019"/>
        <dbReference type="ChEBI" id="CHEBI:45075"/>
        <dbReference type="ChEBI" id="CHEBI:61036"/>
        <dbReference type="ChEBI" id="CHEBI:456215"/>
        <dbReference type="EC" id="6.3.4.20"/>
    </reaction>
</comment>
<keyword evidence="2 11" id="KW-0436">Ligase</keyword>
<evidence type="ECO:0000256" key="2">
    <source>
        <dbReference type="ARBA" id="ARBA00022598"/>
    </source>
</evidence>
<dbReference type="GO" id="GO:0016879">
    <property type="term" value="F:ligase activity, forming carbon-nitrogen bonds"/>
    <property type="evidence" value="ECO:0007669"/>
    <property type="project" value="UniProtKB-UniRule"/>
</dbReference>
<evidence type="ECO:0000256" key="6">
    <source>
        <dbReference type="ARBA" id="ARBA00022833"/>
    </source>
</evidence>
<dbReference type="PANTHER" id="PTHR42914:SF1">
    <property type="entry name" value="7-CYANO-7-DEAZAGUANINE SYNTHASE"/>
    <property type="match status" value="1"/>
</dbReference>